<protein>
    <submittedName>
        <fullName evidence="2">Transposase</fullName>
    </submittedName>
</protein>
<dbReference type="EMBL" id="JBBLXS010000688">
    <property type="protein sequence ID" value="MEK0188628.1"/>
    <property type="molecule type" value="Genomic_DNA"/>
</dbReference>
<dbReference type="SUPFAM" id="SSF143422">
    <property type="entry name" value="Transposase IS200-like"/>
    <property type="match status" value="1"/>
</dbReference>
<dbReference type="Gene3D" id="3.30.70.1290">
    <property type="entry name" value="Transposase IS200-like"/>
    <property type="match status" value="1"/>
</dbReference>
<comment type="caution">
    <text evidence="2">The sequence shown here is derived from an EMBL/GenBank/DDBJ whole genome shotgun (WGS) entry which is preliminary data.</text>
</comment>
<feature type="domain" description="Transposase IS200-like" evidence="1">
    <location>
        <begin position="22"/>
        <end position="164"/>
    </location>
</feature>
<dbReference type="SMART" id="SM01321">
    <property type="entry name" value="Y1_Tnp"/>
    <property type="match status" value="1"/>
</dbReference>
<dbReference type="RefSeq" id="WP_340526083.1">
    <property type="nucleotide sequence ID" value="NZ_JBBLXS010000688.1"/>
</dbReference>
<dbReference type="PANTHER" id="PTHR36966">
    <property type="entry name" value="REP-ASSOCIATED TYROSINE TRANSPOSASE"/>
    <property type="match status" value="1"/>
</dbReference>
<keyword evidence="3" id="KW-1185">Reference proteome</keyword>
<gene>
    <name evidence="2" type="ORF">WMG39_27850</name>
</gene>
<evidence type="ECO:0000259" key="1">
    <source>
        <dbReference type="SMART" id="SM01321"/>
    </source>
</evidence>
<dbReference type="InterPro" id="IPR002686">
    <property type="entry name" value="Transposase_17"/>
</dbReference>
<proteinExistence type="predicted"/>
<reference evidence="2 3" key="1">
    <citation type="journal article" date="2020" name="Harmful Algae">
        <title>Molecular and morphological characterization of a novel dihydroanatoxin-a producing Microcoleus species (cyanobacteria) from the Russian River, California, USA.</title>
        <authorList>
            <person name="Conklin K.Y."/>
            <person name="Stancheva R."/>
            <person name="Otten T.G."/>
            <person name="Fadness R."/>
            <person name="Boyer G.L."/>
            <person name="Read B."/>
            <person name="Zhang X."/>
            <person name="Sheath R.G."/>
        </authorList>
    </citation>
    <scope>NUCLEOTIDE SEQUENCE [LARGE SCALE GENOMIC DNA]</scope>
    <source>
        <strain evidence="2 3">PTRS2</strain>
    </source>
</reference>
<dbReference type="Pfam" id="PF01797">
    <property type="entry name" value="Y1_Tnp"/>
    <property type="match status" value="1"/>
</dbReference>
<dbReference type="InterPro" id="IPR052715">
    <property type="entry name" value="RAYT_transposase"/>
</dbReference>
<sequence>MKYDPNKHHRRSIRLPEYDYRTPGAYFITICSWQRECLFGKVIDDTMQLSPYGKTVLFNWSILPKRYPNVALDNFIVMPNHVHGIIVLKDSQAINYTESDKLGLRKSKIHPLSEIVRGLKTFSARRINQMRYLTGVSVWQRGYYEHIIRNEESLFAIREYIINNPLLWAKDELYPHNSVKINESSPLAIEWNGKSYLQSIVL</sequence>
<name>A0ABU8YWE1_9CYAN</name>
<evidence type="ECO:0000313" key="2">
    <source>
        <dbReference type="EMBL" id="MEK0188628.1"/>
    </source>
</evidence>
<dbReference type="InterPro" id="IPR036515">
    <property type="entry name" value="Transposase_17_sf"/>
</dbReference>
<dbReference type="Proteomes" id="UP001384579">
    <property type="component" value="Unassembled WGS sequence"/>
</dbReference>
<organism evidence="2 3">
    <name type="scientific">Microcoleus anatoxicus PTRS2</name>
    <dbReference type="NCBI Taxonomy" id="2705321"/>
    <lineage>
        <taxon>Bacteria</taxon>
        <taxon>Bacillati</taxon>
        <taxon>Cyanobacteriota</taxon>
        <taxon>Cyanophyceae</taxon>
        <taxon>Oscillatoriophycideae</taxon>
        <taxon>Oscillatoriales</taxon>
        <taxon>Microcoleaceae</taxon>
        <taxon>Microcoleus</taxon>
        <taxon>Microcoleus anatoxicus</taxon>
    </lineage>
</organism>
<evidence type="ECO:0000313" key="3">
    <source>
        <dbReference type="Proteomes" id="UP001384579"/>
    </source>
</evidence>
<dbReference type="PANTHER" id="PTHR36966:SF1">
    <property type="entry name" value="REP-ASSOCIATED TYROSINE TRANSPOSASE"/>
    <property type="match status" value="1"/>
</dbReference>
<accession>A0ABU8YWE1</accession>